<evidence type="ECO:0000313" key="2">
    <source>
        <dbReference type="Proteomes" id="UP000242886"/>
    </source>
</evidence>
<sequence>MQARALDQPYRSASIRFINAAGHFLERCNLPPARLTKQALLAKAIKRAGCRDFGDSGFHQGLDRLLESLEHEAELTPLGRLMAQEEIVGRLTSRLRLIDWRKRHPRVADEEIRQPLFILGLPRTGTTILHALLDVDPANRSPLFWELEHPVPPATPERWTSDPRIRKVERSLAHFEKLCPGIQAVHVMEARLQQECVAILAMDMRAEQFYTLYNVPSYAKWLLDEPKTFSLQFHRQTLQHLQSGGVAGERWLLKSPGHLHLIRNLLAVYPDANIIHTHRDPVTVCTSISSLTAMLRGVGSDAIDLRQIGRQQVEIWSEMLARAVAQRRQLADEGRGGQCFDLHMKEIVADPLAAVERIYAHFGYELKPSVKAAMAQFMRDNPRDKHGTHSYRPEDFGIDRQRDGARFREYCEYFGVDCGC</sequence>
<proteinExistence type="predicted"/>
<protein>
    <recommendedName>
        <fullName evidence="3">Sulfotransferase</fullName>
    </recommendedName>
</protein>
<evidence type="ECO:0008006" key="3">
    <source>
        <dbReference type="Google" id="ProtNLM"/>
    </source>
</evidence>
<keyword evidence="2" id="KW-1185">Reference proteome</keyword>
<dbReference type="InterPro" id="IPR027417">
    <property type="entry name" value="P-loop_NTPase"/>
</dbReference>
<dbReference type="Proteomes" id="UP000242886">
    <property type="component" value="Chromosome SDENCHOL"/>
</dbReference>
<reference evidence="1" key="1">
    <citation type="submission" date="2017-03" db="EMBL/GenBank/DDBJ databases">
        <authorList>
            <consortium name="AG Boll"/>
        </authorList>
    </citation>
    <scope>NUCLEOTIDE SEQUENCE [LARGE SCALE GENOMIC DNA]</scope>
    <source>
        <strain evidence="1">Chol</strain>
    </source>
</reference>
<name>A0A7Z7HRI1_9PROT</name>
<gene>
    <name evidence="1" type="ORF">SDENCHOL_20406</name>
</gene>
<dbReference type="EMBL" id="LT837803">
    <property type="protein sequence ID" value="SMB27551.1"/>
    <property type="molecule type" value="Genomic_DNA"/>
</dbReference>
<dbReference type="Pfam" id="PF13469">
    <property type="entry name" value="Sulfotransfer_3"/>
    <property type="match status" value="1"/>
</dbReference>
<dbReference type="SUPFAM" id="SSF52540">
    <property type="entry name" value="P-loop containing nucleoside triphosphate hydrolases"/>
    <property type="match status" value="1"/>
</dbReference>
<dbReference type="Gene3D" id="3.40.50.300">
    <property type="entry name" value="P-loop containing nucleotide triphosphate hydrolases"/>
    <property type="match status" value="1"/>
</dbReference>
<dbReference type="AlphaFoldDB" id="A0A7Z7HRI1"/>
<dbReference type="PANTHER" id="PTHR36451">
    <property type="entry name" value="PAPS-DEPENDENT SULFOTRANSFERASE STF3"/>
    <property type="match status" value="1"/>
</dbReference>
<dbReference type="RefSeq" id="WP_154716912.1">
    <property type="nucleotide sequence ID" value="NZ_LT837803.1"/>
</dbReference>
<organism evidence="1 2">
    <name type="scientific">Sterolibacterium denitrificans</name>
    <dbReference type="NCBI Taxonomy" id="157592"/>
    <lineage>
        <taxon>Bacteria</taxon>
        <taxon>Pseudomonadati</taxon>
        <taxon>Pseudomonadota</taxon>
        <taxon>Betaproteobacteria</taxon>
        <taxon>Nitrosomonadales</taxon>
        <taxon>Sterolibacteriaceae</taxon>
        <taxon>Sterolibacterium</taxon>
    </lineage>
</organism>
<dbReference type="InterPro" id="IPR052736">
    <property type="entry name" value="Stf3_sulfotransferase"/>
</dbReference>
<evidence type="ECO:0000313" key="1">
    <source>
        <dbReference type="EMBL" id="SMB27551.1"/>
    </source>
</evidence>
<dbReference type="PANTHER" id="PTHR36451:SF1">
    <property type="entry name" value="OMEGA-HYDROXY-BETA-DIHYDROMENAQUINONE-9 SULFOTRANSFERASE STF3"/>
    <property type="match status" value="1"/>
</dbReference>
<accession>A0A7Z7HRI1</accession>